<dbReference type="InterPro" id="IPR003598">
    <property type="entry name" value="Ig_sub2"/>
</dbReference>
<feature type="domain" description="Ig-like" evidence="3">
    <location>
        <begin position="205"/>
        <end position="306"/>
    </location>
</feature>
<dbReference type="InterPro" id="IPR003599">
    <property type="entry name" value="Ig_sub"/>
</dbReference>
<dbReference type="InterPro" id="IPR007110">
    <property type="entry name" value="Ig-like_dom"/>
</dbReference>
<protein>
    <recommendedName>
        <fullName evidence="3">Ig-like domain-containing protein</fullName>
    </recommendedName>
</protein>
<dbReference type="PROSITE" id="PS50835">
    <property type="entry name" value="IG_LIKE"/>
    <property type="match status" value="3"/>
</dbReference>
<keyword evidence="5" id="KW-1185">Reference proteome</keyword>
<dbReference type="InterPro" id="IPR036179">
    <property type="entry name" value="Ig-like_dom_sf"/>
</dbReference>
<evidence type="ECO:0000313" key="4">
    <source>
        <dbReference type="EMBL" id="KAL3867135.1"/>
    </source>
</evidence>
<dbReference type="Proteomes" id="UP001634394">
    <property type="component" value="Unassembled WGS sequence"/>
</dbReference>
<feature type="signal peptide" evidence="2">
    <location>
        <begin position="1"/>
        <end position="20"/>
    </location>
</feature>
<evidence type="ECO:0000256" key="2">
    <source>
        <dbReference type="SAM" id="SignalP"/>
    </source>
</evidence>
<accession>A0ABD3W0S4</accession>
<comment type="caution">
    <text evidence="4">The sequence shown here is derived from an EMBL/GenBank/DDBJ whole genome shotgun (WGS) entry which is preliminary data.</text>
</comment>
<dbReference type="SUPFAM" id="SSF48726">
    <property type="entry name" value="Immunoglobulin"/>
    <property type="match status" value="3"/>
</dbReference>
<dbReference type="EMBL" id="JBJQND010000009">
    <property type="protein sequence ID" value="KAL3867135.1"/>
    <property type="molecule type" value="Genomic_DNA"/>
</dbReference>
<feature type="domain" description="Ig-like" evidence="3">
    <location>
        <begin position="115"/>
        <end position="200"/>
    </location>
</feature>
<dbReference type="SMART" id="SM00408">
    <property type="entry name" value="IGc2"/>
    <property type="match status" value="3"/>
</dbReference>
<evidence type="ECO:0000256" key="1">
    <source>
        <dbReference type="ARBA" id="ARBA00023319"/>
    </source>
</evidence>
<organism evidence="4 5">
    <name type="scientific">Sinanodonta woodiana</name>
    <name type="common">Chinese pond mussel</name>
    <name type="synonym">Anodonta woodiana</name>
    <dbReference type="NCBI Taxonomy" id="1069815"/>
    <lineage>
        <taxon>Eukaryota</taxon>
        <taxon>Metazoa</taxon>
        <taxon>Spiralia</taxon>
        <taxon>Lophotrochozoa</taxon>
        <taxon>Mollusca</taxon>
        <taxon>Bivalvia</taxon>
        <taxon>Autobranchia</taxon>
        <taxon>Heteroconchia</taxon>
        <taxon>Palaeoheterodonta</taxon>
        <taxon>Unionida</taxon>
        <taxon>Unionoidea</taxon>
        <taxon>Unionidae</taxon>
        <taxon>Unioninae</taxon>
        <taxon>Sinanodonta</taxon>
    </lineage>
</organism>
<sequence>MIPGFLVYFLVGSLLIDVHGVPVEVVVDNPANLVCKEENESNEQVLWYKTKPEKLLSTSLNVLGPYKNRMHVKSPYPGEWVLVIKRVEVTDAGGYICKVSGSVMAEIDLVVQTPPTIHQTNDMTFNEGDTGIVWCNATGFPTPNIRWYSKPPHQEDGIGHYTGAEGNKLVLHNITRYYDNIYGCEATNAAGNVFAETRIHVNFGPEVDILGENVTAVIGEEVTLHCVIAAYPMDGVGEWAFQNRSEPIEYSWKYNVVPDPELKTDFNTLIVSLTIRFGALGNQDYGQYVCRTKNFSRGYSDKVVVIQSN</sequence>
<dbReference type="PANTHER" id="PTHR10075:SF100">
    <property type="entry name" value="FASCICLIN-2"/>
    <property type="match status" value="1"/>
</dbReference>
<dbReference type="Gene3D" id="2.60.40.10">
    <property type="entry name" value="Immunoglobulins"/>
    <property type="match status" value="3"/>
</dbReference>
<dbReference type="InterPro" id="IPR013151">
    <property type="entry name" value="Immunoglobulin_dom"/>
</dbReference>
<dbReference type="Pfam" id="PF00047">
    <property type="entry name" value="ig"/>
    <property type="match status" value="1"/>
</dbReference>
<keyword evidence="1" id="KW-0393">Immunoglobulin domain</keyword>
<feature type="domain" description="Ig-like" evidence="3">
    <location>
        <begin position="3"/>
        <end position="108"/>
    </location>
</feature>
<reference evidence="4 5" key="1">
    <citation type="submission" date="2024-11" db="EMBL/GenBank/DDBJ databases">
        <title>Chromosome-level genome assembly of the freshwater bivalve Anodonta woodiana.</title>
        <authorList>
            <person name="Chen X."/>
        </authorList>
    </citation>
    <scope>NUCLEOTIDE SEQUENCE [LARGE SCALE GENOMIC DNA]</scope>
    <source>
        <strain evidence="4">MN2024</strain>
        <tissue evidence="4">Gills</tissue>
    </source>
</reference>
<dbReference type="InterPro" id="IPR013783">
    <property type="entry name" value="Ig-like_fold"/>
</dbReference>
<evidence type="ECO:0000259" key="3">
    <source>
        <dbReference type="PROSITE" id="PS50835"/>
    </source>
</evidence>
<dbReference type="PANTHER" id="PTHR10075">
    <property type="entry name" value="BASIGIN RELATED"/>
    <property type="match status" value="1"/>
</dbReference>
<dbReference type="SMART" id="SM00409">
    <property type="entry name" value="IG"/>
    <property type="match status" value="3"/>
</dbReference>
<name>A0ABD3W0S4_SINWO</name>
<evidence type="ECO:0000313" key="5">
    <source>
        <dbReference type="Proteomes" id="UP001634394"/>
    </source>
</evidence>
<keyword evidence="2" id="KW-0732">Signal</keyword>
<gene>
    <name evidence="4" type="ORF">ACJMK2_044360</name>
</gene>
<dbReference type="AlphaFoldDB" id="A0ABD3W0S4"/>
<dbReference type="Pfam" id="PF13927">
    <property type="entry name" value="Ig_3"/>
    <property type="match status" value="1"/>
</dbReference>
<proteinExistence type="predicted"/>
<feature type="chain" id="PRO_5044775921" description="Ig-like domain-containing protein" evidence="2">
    <location>
        <begin position="21"/>
        <end position="309"/>
    </location>
</feature>